<comment type="similarity">
    <text evidence="1 5">Belongs to the acetyltransferase family. RimI subfamily.</text>
</comment>
<evidence type="ECO:0000256" key="5">
    <source>
        <dbReference type="RuleBase" id="RU363094"/>
    </source>
</evidence>
<dbReference type="RefSeq" id="WP_217776595.1">
    <property type="nucleotide sequence ID" value="NZ_JAHRWL010000001.1"/>
</dbReference>
<comment type="function">
    <text evidence="5">Acetylates the N-terminal alanine of ribosomal protein bS18.</text>
</comment>
<dbReference type="CDD" id="cd04301">
    <property type="entry name" value="NAT_SF"/>
    <property type="match status" value="1"/>
</dbReference>
<evidence type="ECO:0000256" key="4">
    <source>
        <dbReference type="ARBA" id="ARBA00023315"/>
    </source>
</evidence>
<dbReference type="Proteomes" id="UP001166293">
    <property type="component" value="Unassembled WGS sequence"/>
</dbReference>
<dbReference type="GO" id="GO:0005840">
    <property type="term" value="C:ribosome"/>
    <property type="evidence" value="ECO:0007669"/>
    <property type="project" value="UniProtKB-KW"/>
</dbReference>
<keyword evidence="4" id="KW-0012">Acyltransferase</keyword>
<evidence type="ECO:0000256" key="2">
    <source>
        <dbReference type="ARBA" id="ARBA00022490"/>
    </source>
</evidence>
<comment type="subcellular location">
    <subcellularLocation>
        <location evidence="5">Cytoplasm</location>
    </subcellularLocation>
</comment>
<dbReference type="NCBIfam" id="TIGR01575">
    <property type="entry name" value="rimI"/>
    <property type="match status" value="1"/>
</dbReference>
<keyword evidence="8" id="KW-1185">Reference proteome</keyword>
<dbReference type="EC" id="2.3.1.266" evidence="5"/>
<keyword evidence="7" id="KW-0687">Ribonucleoprotein</keyword>
<feature type="domain" description="N-acetyltransferase" evidence="6">
    <location>
        <begin position="1"/>
        <end position="137"/>
    </location>
</feature>
<dbReference type="InterPro" id="IPR000182">
    <property type="entry name" value="GNAT_dom"/>
</dbReference>
<evidence type="ECO:0000256" key="1">
    <source>
        <dbReference type="ARBA" id="ARBA00005395"/>
    </source>
</evidence>
<evidence type="ECO:0000256" key="3">
    <source>
        <dbReference type="ARBA" id="ARBA00022679"/>
    </source>
</evidence>
<gene>
    <name evidence="7" type="primary">rimI</name>
    <name evidence="7" type="ORF">KUH32_03080</name>
</gene>
<name>A0ABS6N3Z6_9RHOB</name>
<keyword evidence="3" id="KW-0808">Transferase</keyword>
<comment type="catalytic activity">
    <reaction evidence="5">
        <text>N-terminal L-alanyl-[ribosomal protein bS18] + acetyl-CoA = N-terminal N(alpha)-acetyl-L-alanyl-[ribosomal protein bS18] + CoA + H(+)</text>
        <dbReference type="Rhea" id="RHEA:43756"/>
        <dbReference type="Rhea" id="RHEA-COMP:10676"/>
        <dbReference type="Rhea" id="RHEA-COMP:10677"/>
        <dbReference type="ChEBI" id="CHEBI:15378"/>
        <dbReference type="ChEBI" id="CHEBI:57287"/>
        <dbReference type="ChEBI" id="CHEBI:57288"/>
        <dbReference type="ChEBI" id="CHEBI:64718"/>
        <dbReference type="ChEBI" id="CHEBI:83683"/>
        <dbReference type="EC" id="2.3.1.266"/>
    </reaction>
</comment>
<comment type="caution">
    <text evidence="7">The sequence shown here is derived from an EMBL/GenBank/DDBJ whole genome shotgun (WGS) entry which is preliminary data.</text>
</comment>
<reference evidence="7" key="1">
    <citation type="submission" date="2021-06" db="EMBL/GenBank/DDBJ databases">
        <title>Thalassococcus sp. CAU 1522 isolated from sea sand, Republic of Korea.</title>
        <authorList>
            <person name="Kim W."/>
        </authorList>
    </citation>
    <scope>NUCLEOTIDE SEQUENCE</scope>
    <source>
        <strain evidence="7">CAU 1522</strain>
    </source>
</reference>
<dbReference type="EMBL" id="JAHRWL010000001">
    <property type="protein sequence ID" value="MBV2358744.1"/>
    <property type="molecule type" value="Genomic_DNA"/>
</dbReference>
<dbReference type="PANTHER" id="PTHR43420">
    <property type="entry name" value="ACETYLTRANSFERASE"/>
    <property type="match status" value="1"/>
</dbReference>
<dbReference type="Pfam" id="PF00583">
    <property type="entry name" value="Acetyltransf_1"/>
    <property type="match status" value="1"/>
</dbReference>
<evidence type="ECO:0000313" key="7">
    <source>
        <dbReference type="EMBL" id="MBV2358744.1"/>
    </source>
</evidence>
<accession>A0ABS6N3Z6</accession>
<dbReference type="InterPro" id="IPR006464">
    <property type="entry name" value="AcTrfase_RimI/Ard1"/>
</dbReference>
<keyword evidence="2 5" id="KW-0963">Cytoplasm</keyword>
<proteinExistence type="inferred from homology"/>
<protein>
    <recommendedName>
        <fullName evidence="5">[Ribosomal protein bS18]-alanine N-acetyltransferase</fullName>
        <ecNumber evidence="5">2.3.1.266</ecNumber>
    </recommendedName>
</protein>
<sequence length="137" mass="14718">MTPEALAALHAACFPDAPWSAGEFHDLLAQRGTILHSSGNSGFLLARNLPPEAEILTIAVHPEARRRGIARALVNDFLRDAAARGIDSVFLEVAAGNDAALGLYRACGFAEIARRADYYRRKGGPNEDAAVMRCDLT</sequence>
<evidence type="ECO:0000259" key="6">
    <source>
        <dbReference type="PROSITE" id="PS51186"/>
    </source>
</evidence>
<organism evidence="7 8">
    <name type="scientific">Thalassococcus arenae</name>
    <dbReference type="NCBI Taxonomy" id="2851652"/>
    <lineage>
        <taxon>Bacteria</taxon>
        <taxon>Pseudomonadati</taxon>
        <taxon>Pseudomonadota</taxon>
        <taxon>Alphaproteobacteria</taxon>
        <taxon>Rhodobacterales</taxon>
        <taxon>Roseobacteraceae</taxon>
        <taxon>Thalassococcus</taxon>
    </lineage>
</organism>
<keyword evidence="7" id="KW-0689">Ribosomal protein</keyword>
<dbReference type="PROSITE" id="PS51186">
    <property type="entry name" value="GNAT"/>
    <property type="match status" value="1"/>
</dbReference>
<dbReference type="InterPro" id="IPR050680">
    <property type="entry name" value="YpeA/RimI_acetyltransf"/>
</dbReference>
<evidence type="ECO:0000313" key="8">
    <source>
        <dbReference type="Proteomes" id="UP001166293"/>
    </source>
</evidence>
<dbReference type="PANTHER" id="PTHR43420:SF12">
    <property type="entry name" value="N-ACETYLTRANSFERASE DOMAIN-CONTAINING PROTEIN"/>
    <property type="match status" value="1"/>
</dbReference>